<reference evidence="1 2" key="1">
    <citation type="submission" date="2020-08" db="EMBL/GenBank/DDBJ databases">
        <title>Genomic Encyclopedia of Type Strains, Phase IV (KMG-IV): sequencing the most valuable type-strain genomes for metagenomic binning, comparative biology and taxonomic classification.</title>
        <authorList>
            <person name="Goeker M."/>
        </authorList>
    </citation>
    <scope>NUCLEOTIDE SEQUENCE [LARGE SCALE GENOMIC DNA]</scope>
    <source>
        <strain evidence="1 2">DSM 27163</strain>
    </source>
</reference>
<evidence type="ECO:0000313" key="2">
    <source>
        <dbReference type="Proteomes" id="UP000537161"/>
    </source>
</evidence>
<proteinExistence type="predicted"/>
<protein>
    <submittedName>
        <fullName evidence="1">Uncharacterized protein</fullName>
    </submittedName>
</protein>
<accession>A0A7W9ETZ7</accession>
<name>A0A7W9ETZ7_9SPHN</name>
<dbReference type="EMBL" id="JACIJH010000021">
    <property type="protein sequence ID" value="MBB5708586.1"/>
    <property type="molecule type" value="Genomic_DNA"/>
</dbReference>
<organism evidence="1 2">
    <name type="scientific">Sphingopyxis panaciterrulae</name>
    <dbReference type="NCBI Taxonomy" id="462372"/>
    <lineage>
        <taxon>Bacteria</taxon>
        <taxon>Pseudomonadati</taxon>
        <taxon>Pseudomonadota</taxon>
        <taxon>Alphaproteobacteria</taxon>
        <taxon>Sphingomonadales</taxon>
        <taxon>Sphingomonadaceae</taxon>
        <taxon>Sphingopyxis</taxon>
    </lineage>
</organism>
<sequence>MVMIVRGKVIAQVARCVSYFAKAGFPTILLTVILAA</sequence>
<comment type="caution">
    <text evidence="1">The sequence shown here is derived from an EMBL/GenBank/DDBJ whole genome shotgun (WGS) entry which is preliminary data.</text>
</comment>
<keyword evidence="2" id="KW-1185">Reference proteome</keyword>
<dbReference type="Proteomes" id="UP000537161">
    <property type="component" value="Unassembled WGS sequence"/>
</dbReference>
<dbReference type="AlphaFoldDB" id="A0A7W9ETZ7"/>
<gene>
    <name evidence="1" type="ORF">FHR21_003979</name>
</gene>
<evidence type="ECO:0000313" key="1">
    <source>
        <dbReference type="EMBL" id="MBB5708586.1"/>
    </source>
</evidence>